<dbReference type="EMBL" id="LT594499">
    <property type="protein sequence ID" value="SBT79491.1"/>
    <property type="molecule type" value="Genomic_DNA"/>
</dbReference>
<dbReference type="VEuPathDB" id="PlasmoDB:PmUG01_11019800"/>
<dbReference type="Proteomes" id="UP000219799">
    <property type="component" value="Chromosome 11"/>
</dbReference>
<feature type="region of interest" description="Disordered" evidence="1">
    <location>
        <begin position="704"/>
        <end position="723"/>
    </location>
</feature>
<gene>
    <name evidence="2" type="primary">RHOP148</name>
    <name evidence="2" type="ORF">PMLGA01_110008500</name>
</gene>
<feature type="compositionally biased region" description="Low complexity" evidence="1">
    <location>
        <begin position="85"/>
        <end position="126"/>
    </location>
</feature>
<evidence type="ECO:0000256" key="1">
    <source>
        <dbReference type="SAM" id="MobiDB-lite"/>
    </source>
</evidence>
<evidence type="ECO:0000313" key="2">
    <source>
        <dbReference type="EMBL" id="SBT79491.1"/>
    </source>
</evidence>
<sequence length="1160" mass="133665">MNDISLEQITLQLDFLKGLDLFCIFKFIITNDIEIYREESYNILINIINSYKIINIEESNHIFSEYFSNYRKGSSRKRGVSIPRIGSSNSCSGSNGSTSGSSINTKGKNISSNDNIINSSGSSTTTPYSNQYNAQAIQRSKTKVKSNKDEKNAKIQDIYMNDSLFSKNMYNKKLFEFFKFPKSKKVAEYVNMVCVNRLIKEPLNMNLSFVKFDKKKKKRKKRRRRGNKNNSRELYIKNKCKYNSDSGIVNKKMKSTCSCCYETKENYKELSKNFKKLFNETDISVSDSSEILSTLKISFAKTHENNYLDMNCSNSDDDSAYDFDYYSETTTMQENQKEQKNVKLQNKFLSLKLSMYNSSLLKNRGAHGDENENGNENGNSNGNSNGFGIKSIINEDNTNRSNNIRNSGTCVSKFYDETTLCFKHYYDIHNILNRDPNGLRKIKIMLKKDIGTISISPFFINFDCTRIFKNVCKAFNLTKYDYKKQSIHQIINLCFNTENSLAILKNIFLDDLYKQQKVYVNELNNKKNYRKKEHNIRKKNTESVLDILDDEKRINVLYFINRFLYSQKTPLSNLFRDYTLSLHSQKNVYNRVCSNMCSGTRDDMHDVCNNPLDNQSEDPPFDELTIDYLIFLMIFEKKIDQKFYKFLIRKINKCKINITKNISNKNDSSSDFRPNIDYGVEKETEQNIATAILNVHNSYKRESNDNRLSTVARNSREQSRKGNTNECEIIGDHTKLHINNGTENNVDILIDLNSLGDMSNMTNMENMVNITNLTDMTDVTDTTNTTHITGMSNIVGMPNIGDVRSVCSVDSASCVSNPDSLPSSYNFTKVSNVNNSKEQSTGISVNDEVSPVTLTKESNFCNGEEKLSKLLITENTANEKKKKKKKKKKEKSFVNKTEVQYCNEGSGGYELNSQNGCNVKSGISSCIHNGIKIGINRCSKGSDQANGSECGKMDGDAEEEEEYMDDIEAKTSMENEIILLKCIRPFPTIYWLINKNICGYISHLEKVNIIKNIENFINRKSEDFNLLRYYLIYDHLKYIVIRLRHINKKILIFFYNIFLNTDNFLRQYTNNTNDEETHIINSTYNNSFELNPIILNVCLQKYNINLHVVLEILRKINTLRIKGIGGISNFLTLKCMHLYFASHLSYPNTIGYILEECLKS</sequence>
<dbReference type="AlphaFoldDB" id="A0A1C3KZ84"/>
<feature type="region of interest" description="Disordered" evidence="1">
    <location>
        <begin position="83"/>
        <end position="130"/>
    </location>
</feature>
<organism evidence="2 3">
    <name type="scientific">Plasmodium malariae</name>
    <dbReference type="NCBI Taxonomy" id="5858"/>
    <lineage>
        <taxon>Eukaryota</taxon>
        <taxon>Sar</taxon>
        <taxon>Alveolata</taxon>
        <taxon>Apicomplexa</taxon>
        <taxon>Aconoidasida</taxon>
        <taxon>Haemosporida</taxon>
        <taxon>Plasmodiidae</taxon>
        <taxon>Plasmodium</taxon>
        <taxon>Plasmodium (Plasmodium)</taxon>
    </lineage>
</organism>
<proteinExistence type="predicted"/>
<name>A0A1C3KZ84_PLAMA</name>
<evidence type="ECO:0000313" key="3">
    <source>
        <dbReference type="Proteomes" id="UP000219799"/>
    </source>
</evidence>
<protein>
    <submittedName>
        <fullName evidence="2">Rhoptry protein RHOP148, putative</fullName>
    </submittedName>
</protein>
<feature type="compositionally biased region" description="Low complexity" evidence="1">
    <location>
        <begin position="374"/>
        <end position="391"/>
    </location>
</feature>
<accession>A0A1C3KZ84</accession>
<feature type="region of interest" description="Disordered" evidence="1">
    <location>
        <begin position="362"/>
        <end position="391"/>
    </location>
</feature>
<reference evidence="2 3" key="1">
    <citation type="submission" date="2016-06" db="EMBL/GenBank/DDBJ databases">
        <authorList>
            <consortium name="Pathogen Informatics"/>
        </authorList>
    </citation>
    <scope>NUCLEOTIDE SEQUENCE [LARGE SCALE GENOMIC DNA]</scope>
    <source>
        <strain evidence="2">PmlGA01</strain>
    </source>
</reference>